<feature type="transmembrane region" description="Helical" evidence="6">
    <location>
        <begin position="429"/>
        <end position="446"/>
    </location>
</feature>
<feature type="transmembrane region" description="Helical" evidence="6">
    <location>
        <begin position="369"/>
        <end position="389"/>
    </location>
</feature>
<comment type="caution">
    <text evidence="8">The sequence shown here is derived from an EMBL/GenBank/DDBJ whole genome shotgun (WGS) entry which is preliminary data.</text>
</comment>
<evidence type="ECO:0000256" key="2">
    <source>
        <dbReference type="ARBA" id="ARBA00022475"/>
    </source>
</evidence>
<dbReference type="InterPro" id="IPR013525">
    <property type="entry name" value="ABC2_TM"/>
</dbReference>
<dbReference type="GO" id="GO:0005886">
    <property type="term" value="C:plasma membrane"/>
    <property type="evidence" value="ECO:0007669"/>
    <property type="project" value="UniProtKB-SubCell"/>
</dbReference>
<feature type="transmembrane region" description="Helical" evidence="6">
    <location>
        <begin position="341"/>
        <end position="362"/>
    </location>
</feature>
<proteinExistence type="predicted"/>
<keyword evidence="5 6" id="KW-0472">Membrane</keyword>
<feature type="transmembrane region" description="Helical" evidence="6">
    <location>
        <begin position="296"/>
        <end position="321"/>
    </location>
</feature>
<reference evidence="8 9" key="1">
    <citation type="submission" date="2018-11" db="EMBL/GenBank/DDBJ databases">
        <title>Chitinophaga lutea sp.nov., isolate from arsenic contaminated soil.</title>
        <authorList>
            <person name="Zong Y."/>
        </authorList>
    </citation>
    <scope>NUCLEOTIDE SEQUENCE [LARGE SCALE GENOMIC DNA]</scope>
    <source>
        <strain evidence="8 9">ZY74</strain>
    </source>
</reference>
<keyword evidence="4 6" id="KW-1133">Transmembrane helix</keyword>
<gene>
    <name evidence="8" type="ORF">EGT74_03685</name>
</gene>
<evidence type="ECO:0000256" key="5">
    <source>
        <dbReference type="ARBA" id="ARBA00023136"/>
    </source>
</evidence>
<evidence type="ECO:0000256" key="6">
    <source>
        <dbReference type="SAM" id="Phobius"/>
    </source>
</evidence>
<dbReference type="GO" id="GO:0140359">
    <property type="term" value="F:ABC-type transporter activity"/>
    <property type="evidence" value="ECO:0007669"/>
    <property type="project" value="InterPro"/>
</dbReference>
<protein>
    <submittedName>
        <fullName evidence="8">ABC transporter permease</fullName>
    </submittedName>
</protein>
<dbReference type="EMBL" id="RPDH01000001">
    <property type="protein sequence ID" value="RPE12662.1"/>
    <property type="molecule type" value="Genomic_DNA"/>
</dbReference>
<organism evidence="8 9">
    <name type="scientific">Chitinophaga lutea</name>
    <dbReference type="NCBI Taxonomy" id="2488634"/>
    <lineage>
        <taxon>Bacteria</taxon>
        <taxon>Pseudomonadati</taxon>
        <taxon>Bacteroidota</taxon>
        <taxon>Chitinophagia</taxon>
        <taxon>Chitinophagales</taxon>
        <taxon>Chitinophagaceae</taxon>
        <taxon>Chitinophaga</taxon>
    </lineage>
</organism>
<sequence length="452" mass="49421">MPQPGRCVSALHRACGKGLNKKMLRLIATIRKEWLLLLRDKAGLALLFAMPVVLITVMALIQDAPFKDYQEVKFDILTVDNDQARLGRYIREGLGASGQFNVVDSLNGRPLSEAQARQLVAEGDYKISITIPKGATGEIVSNANKIVNDISKRMGIPAQLPVRAIANDSLAVQLYFDPAAKKAFKSAIRQALDNFLTQVQTDLLLERIQMQLKSKDSTATDTFPAIRLKAVGLQETSIGEGKQIDVISNSVQHNVPAWSIFAMFFIVIPIAGNMIREREDGSLVRMKLIPGNYAEILGGKLLFFVGVCLVQFYLMMMVGLYAMPLLGLPRLQLGVDHVAGFLTAFSIGMAATAYGILIGTLFKTPNQALNFGAISIVILSAIGGIWIPLEIMPEGIQTIGRLSPLSWGLDAINDIYLRNGNTRYVLPDIARLLGCGLVMLGIAAWVEQRRIS</sequence>
<evidence type="ECO:0000256" key="1">
    <source>
        <dbReference type="ARBA" id="ARBA00004651"/>
    </source>
</evidence>
<evidence type="ECO:0000313" key="8">
    <source>
        <dbReference type="EMBL" id="RPE12662.1"/>
    </source>
</evidence>
<dbReference type="AlphaFoldDB" id="A0A3N4PVK9"/>
<name>A0A3N4PVK9_9BACT</name>
<evidence type="ECO:0000256" key="4">
    <source>
        <dbReference type="ARBA" id="ARBA00022989"/>
    </source>
</evidence>
<evidence type="ECO:0000256" key="3">
    <source>
        <dbReference type="ARBA" id="ARBA00022692"/>
    </source>
</evidence>
<keyword evidence="9" id="KW-1185">Reference proteome</keyword>
<feature type="transmembrane region" description="Helical" evidence="6">
    <location>
        <begin position="255"/>
        <end position="275"/>
    </location>
</feature>
<dbReference type="Proteomes" id="UP000278351">
    <property type="component" value="Unassembled WGS sequence"/>
</dbReference>
<feature type="domain" description="ABC-2 type transporter transmembrane" evidence="7">
    <location>
        <begin position="41"/>
        <end position="445"/>
    </location>
</feature>
<dbReference type="Gene3D" id="3.40.1710.10">
    <property type="entry name" value="abc type-2 transporter like domain"/>
    <property type="match status" value="1"/>
</dbReference>
<feature type="transmembrane region" description="Helical" evidence="6">
    <location>
        <begin position="42"/>
        <end position="61"/>
    </location>
</feature>
<comment type="subcellular location">
    <subcellularLocation>
        <location evidence="1">Cell membrane</location>
        <topology evidence="1">Multi-pass membrane protein</topology>
    </subcellularLocation>
</comment>
<keyword evidence="3 6" id="KW-0812">Transmembrane</keyword>
<evidence type="ECO:0000313" key="9">
    <source>
        <dbReference type="Proteomes" id="UP000278351"/>
    </source>
</evidence>
<keyword evidence="2" id="KW-1003">Cell membrane</keyword>
<dbReference type="PANTHER" id="PTHR30294:SF38">
    <property type="entry name" value="TRANSPORT PERMEASE PROTEIN"/>
    <property type="match status" value="1"/>
</dbReference>
<accession>A0A3N4PVK9</accession>
<dbReference type="Pfam" id="PF12698">
    <property type="entry name" value="ABC2_membrane_3"/>
    <property type="match status" value="1"/>
</dbReference>
<dbReference type="InterPro" id="IPR051449">
    <property type="entry name" value="ABC-2_transporter_component"/>
</dbReference>
<evidence type="ECO:0000259" key="7">
    <source>
        <dbReference type="Pfam" id="PF12698"/>
    </source>
</evidence>
<dbReference type="PANTHER" id="PTHR30294">
    <property type="entry name" value="MEMBRANE COMPONENT OF ABC TRANSPORTER YHHJ-RELATED"/>
    <property type="match status" value="1"/>
</dbReference>